<evidence type="ECO:0000313" key="15">
    <source>
        <dbReference type="EMBL" id="STX11198.1"/>
    </source>
</evidence>
<dbReference type="PANTHER" id="PTHR32089">
    <property type="entry name" value="METHYL-ACCEPTING CHEMOTAXIS PROTEIN MCPB"/>
    <property type="match status" value="1"/>
</dbReference>
<feature type="transmembrane region" description="Helical" evidence="12">
    <location>
        <begin position="272"/>
        <end position="290"/>
    </location>
</feature>
<evidence type="ECO:0000313" key="16">
    <source>
        <dbReference type="EMBL" id="TDR33956.1"/>
    </source>
</evidence>
<reference evidence="16 18" key="2">
    <citation type="submission" date="2019-03" db="EMBL/GenBank/DDBJ databases">
        <title>Genomic Encyclopedia of Type Strains, Phase IV (KMG-IV): sequencing the most valuable type-strain genomes for metagenomic binning, comparative biology and taxonomic classification.</title>
        <authorList>
            <person name="Goeker M."/>
        </authorList>
    </citation>
    <scope>NUCLEOTIDE SEQUENCE [LARGE SCALE GENOMIC DNA]</scope>
    <source>
        <strain evidence="16 18">DSM 20580</strain>
    </source>
</reference>
<dbReference type="InterPro" id="IPR033479">
    <property type="entry name" value="dCache_1"/>
</dbReference>
<dbReference type="Pfam" id="PF00015">
    <property type="entry name" value="MCPsignal"/>
    <property type="match status" value="1"/>
</dbReference>
<dbReference type="EMBL" id="UGNP01000001">
    <property type="protein sequence ID" value="STX11198.1"/>
    <property type="molecule type" value="Genomic_DNA"/>
</dbReference>
<dbReference type="Proteomes" id="UP000294641">
    <property type="component" value="Unassembled WGS sequence"/>
</dbReference>
<dbReference type="Pfam" id="PF02743">
    <property type="entry name" value="dCache_1"/>
    <property type="match status" value="1"/>
</dbReference>
<dbReference type="SUPFAM" id="SSF103190">
    <property type="entry name" value="Sensory domain-like"/>
    <property type="match status" value="1"/>
</dbReference>
<reference evidence="15 17" key="1">
    <citation type="submission" date="2018-06" db="EMBL/GenBank/DDBJ databases">
        <authorList>
            <consortium name="Pathogen Informatics"/>
            <person name="Doyle S."/>
        </authorList>
    </citation>
    <scope>NUCLEOTIDE SEQUENCE [LARGE SCALE GENOMIC DNA]</scope>
    <source>
        <strain evidence="15 17">NCTC10597</strain>
    </source>
</reference>
<proteinExistence type="inferred from homology"/>
<evidence type="ECO:0000256" key="1">
    <source>
        <dbReference type="ARBA" id="ARBA00004651"/>
    </source>
</evidence>
<name>A0A8B4QF47_9BACL</name>
<comment type="subcellular location">
    <subcellularLocation>
        <location evidence="1">Cell membrane</location>
        <topology evidence="1">Multi-pass membrane protein</topology>
    </subcellularLocation>
</comment>
<keyword evidence="11" id="KW-0175">Coiled coil</keyword>
<evidence type="ECO:0000313" key="17">
    <source>
        <dbReference type="Proteomes" id="UP000254330"/>
    </source>
</evidence>
<evidence type="ECO:0000313" key="18">
    <source>
        <dbReference type="Proteomes" id="UP000294641"/>
    </source>
</evidence>
<evidence type="ECO:0000256" key="2">
    <source>
        <dbReference type="ARBA" id="ARBA00022475"/>
    </source>
</evidence>
<organism evidence="15 17">
    <name type="scientific">Kurthia zopfii</name>
    <dbReference type="NCBI Taxonomy" id="1650"/>
    <lineage>
        <taxon>Bacteria</taxon>
        <taxon>Bacillati</taxon>
        <taxon>Bacillota</taxon>
        <taxon>Bacilli</taxon>
        <taxon>Bacillales</taxon>
        <taxon>Caryophanaceae</taxon>
        <taxon>Kurthia</taxon>
    </lineage>
</organism>
<dbReference type="EMBL" id="SNZG01000045">
    <property type="protein sequence ID" value="TDR33956.1"/>
    <property type="molecule type" value="Genomic_DNA"/>
</dbReference>
<keyword evidence="6 12" id="KW-1133">Transmembrane helix</keyword>
<dbReference type="PROSITE" id="PS50111">
    <property type="entry name" value="CHEMOTAXIS_TRANSDUC_2"/>
    <property type="match status" value="1"/>
</dbReference>
<keyword evidence="5 12" id="KW-0812">Transmembrane</keyword>
<feature type="coiled-coil region" evidence="11">
    <location>
        <begin position="615"/>
        <end position="645"/>
    </location>
</feature>
<dbReference type="GO" id="GO:0007165">
    <property type="term" value="P:signal transduction"/>
    <property type="evidence" value="ECO:0007669"/>
    <property type="project" value="UniProtKB-KW"/>
</dbReference>
<dbReference type="GO" id="GO:0005886">
    <property type="term" value="C:plasma membrane"/>
    <property type="evidence" value="ECO:0007669"/>
    <property type="project" value="UniProtKB-SubCell"/>
</dbReference>
<keyword evidence="3" id="KW-0488">Methylation</keyword>
<evidence type="ECO:0000256" key="4">
    <source>
        <dbReference type="ARBA" id="ARBA00022500"/>
    </source>
</evidence>
<dbReference type="SMART" id="SM00304">
    <property type="entry name" value="HAMP"/>
    <property type="match status" value="1"/>
</dbReference>
<feature type="domain" description="HAMP" evidence="14">
    <location>
        <begin position="291"/>
        <end position="343"/>
    </location>
</feature>
<dbReference type="SMART" id="SM00283">
    <property type="entry name" value="MA"/>
    <property type="match status" value="1"/>
</dbReference>
<accession>A0A8B4QF47</accession>
<keyword evidence="2" id="KW-1003">Cell membrane</keyword>
<evidence type="ECO:0000259" key="14">
    <source>
        <dbReference type="PROSITE" id="PS50885"/>
    </source>
</evidence>
<dbReference type="Pfam" id="PF00672">
    <property type="entry name" value="HAMP"/>
    <property type="match status" value="1"/>
</dbReference>
<dbReference type="CDD" id="cd11386">
    <property type="entry name" value="MCP_signal"/>
    <property type="match status" value="1"/>
</dbReference>
<evidence type="ECO:0000256" key="11">
    <source>
        <dbReference type="SAM" id="Coils"/>
    </source>
</evidence>
<keyword evidence="4" id="KW-0145">Chemotaxis</keyword>
<comment type="caution">
    <text evidence="15">The sequence shown here is derived from an EMBL/GenBank/DDBJ whole genome shotgun (WGS) entry which is preliminary data.</text>
</comment>
<dbReference type="PROSITE" id="PS50885">
    <property type="entry name" value="HAMP"/>
    <property type="match status" value="1"/>
</dbReference>
<dbReference type="Gene3D" id="3.30.450.20">
    <property type="entry name" value="PAS domain"/>
    <property type="match status" value="2"/>
</dbReference>
<evidence type="ECO:0000256" key="6">
    <source>
        <dbReference type="ARBA" id="ARBA00022989"/>
    </source>
</evidence>
<dbReference type="InterPro" id="IPR029151">
    <property type="entry name" value="Sensor-like_sf"/>
</dbReference>
<dbReference type="InterPro" id="IPR003660">
    <property type="entry name" value="HAMP_dom"/>
</dbReference>
<keyword evidence="18" id="KW-1185">Reference proteome</keyword>
<evidence type="ECO:0000256" key="3">
    <source>
        <dbReference type="ARBA" id="ARBA00022481"/>
    </source>
</evidence>
<feature type="domain" description="Methyl-accepting transducer" evidence="13">
    <location>
        <begin position="362"/>
        <end position="598"/>
    </location>
</feature>
<evidence type="ECO:0000256" key="10">
    <source>
        <dbReference type="PROSITE-ProRule" id="PRU00284"/>
    </source>
</evidence>
<evidence type="ECO:0000256" key="5">
    <source>
        <dbReference type="ARBA" id="ARBA00022692"/>
    </source>
</evidence>
<dbReference type="CDD" id="cd06225">
    <property type="entry name" value="HAMP"/>
    <property type="match status" value="1"/>
</dbReference>
<evidence type="ECO:0000256" key="12">
    <source>
        <dbReference type="SAM" id="Phobius"/>
    </source>
</evidence>
<evidence type="ECO:0000256" key="7">
    <source>
        <dbReference type="ARBA" id="ARBA00023136"/>
    </source>
</evidence>
<protein>
    <submittedName>
        <fullName evidence="15">H3</fullName>
    </submittedName>
    <submittedName>
        <fullName evidence="16">Methyl-accepting chemotaxis sensory transducer with TarH sensor</fullName>
    </submittedName>
</protein>
<dbReference type="Proteomes" id="UP000254330">
    <property type="component" value="Unassembled WGS sequence"/>
</dbReference>
<dbReference type="RefSeq" id="WP_109350699.1">
    <property type="nucleotide sequence ID" value="NZ_BJUE01000050.1"/>
</dbReference>
<comment type="similarity">
    <text evidence="9">Belongs to the methyl-accepting chemotaxis (MCP) protein family.</text>
</comment>
<sequence>MKKKMQLRTKLILAFVIILIVPILSVGWFSVQSAKKQIIEQQKINANSSIEVLNTNITHAVSLKTHDIEYLADKLASTSLKMKKGSDTREILDEYVNSHSDVEMAYVGTTQGDMIRMPYHTYAKDYDPRERPWYASTKGVNYSISDPYKDASGNGLVITLSKELPNGQGVVGIDLTIDSFHAIASQVAIGKKGFVSIVDKNDQYISHPKKDLGSKVEKEINQLTSGKREEEKTIGEMRVLYKTNNLTDWKIIGNTYMSEADESTSVIYKTNIIVIIVSLILGGIMIFYVIRSILVPLRKLTTSAKTISKGDLTQKIDVLSSDEVGQLGQAFDQMQKHLISLLTDLKTHTNTVQESADLLSASTSQNIASSQQISSAIQQVTINNEQQTNQVGQSNEALREISEGTTNIATGAAHVSDLTATASEQAVDGGHSIKNTVNKMNTIHDAVNHTDTKIRALYDRTKEISSILEMIRSIADQTNLLALNASIEAARAGEHGKGFAVVAEEVRKLAESSQQSAGQIEKLILAVQNDTSETVKIMQETIEHAQSGTLVAEETAHKFETIITSMQDISPRMEDMSAISEEIAATISTMVAGSQTVLDAANDNAAASEEVAASSEEALASMESMERTAQELQHLSEEVQMLVNKFKLPN</sequence>
<dbReference type="Gene3D" id="6.10.340.10">
    <property type="match status" value="1"/>
</dbReference>
<evidence type="ECO:0000259" key="13">
    <source>
        <dbReference type="PROSITE" id="PS50111"/>
    </source>
</evidence>
<dbReference type="Gene3D" id="1.10.287.950">
    <property type="entry name" value="Methyl-accepting chemotaxis protein"/>
    <property type="match status" value="1"/>
</dbReference>
<keyword evidence="7 12" id="KW-0472">Membrane</keyword>
<dbReference type="AlphaFoldDB" id="A0A8B4QF47"/>
<evidence type="ECO:0000256" key="9">
    <source>
        <dbReference type="ARBA" id="ARBA00029447"/>
    </source>
</evidence>
<keyword evidence="8 10" id="KW-0807">Transducer</keyword>
<dbReference type="PANTHER" id="PTHR32089:SF114">
    <property type="entry name" value="METHYL-ACCEPTING CHEMOTAXIS PROTEIN MCPB"/>
    <property type="match status" value="1"/>
</dbReference>
<dbReference type="InterPro" id="IPR004089">
    <property type="entry name" value="MCPsignal_dom"/>
</dbReference>
<dbReference type="GO" id="GO:0006935">
    <property type="term" value="P:chemotaxis"/>
    <property type="evidence" value="ECO:0007669"/>
    <property type="project" value="UniProtKB-KW"/>
</dbReference>
<evidence type="ECO:0000256" key="8">
    <source>
        <dbReference type="ARBA" id="ARBA00023224"/>
    </source>
</evidence>
<dbReference type="SUPFAM" id="SSF58104">
    <property type="entry name" value="Methyl-accepting chemotaxis protein (MCP) signaling domain"/>
    <property type="match status" value="1"/>
</dbReference>
<dbReference type="OrthoDB" id="9762005at2"/>
<gene>
    <name evidence="15" type="primary">mcpB_4</name>
    <name evidence="16" type="ORF">DFR61_1458</name>
    <name evidence="15" type="ORF">NCTC10597_03008</name>
</gene>